<evidence type="ECO:0000256" key="1">
    <source>
        <dbReference type="SAM" id="Coils"/>
    </source>
</evidence>
<dbReference type="Gene3D" id="3.30.420.40">
    <property type="match status" value="2"/>
</dbReference>
<dbReference type="SMART" id="SM00842">
    <property type="entry name" value="FtsA"/>
    <property type="match status" value="1"/>
</dbReference>
<gene>
    <name evidence="3" type="ORF">LCGC14_0542690</name>
</gene>
<dbReference type="NCBIfam" id="TIGR01175">
    <property type="entry name" value="pilM"/>
    <property type="match status" value="1"/>
</dbReference>
<dbReference type="InterPro" id="IPR005883">
    <property type="entry name" value="PilM"/>
</dbReference>
<sequence length="359" mass="40076">MFGLGKSKGVVGLDIGSYSIKAIELKPKGKEGESSFEVENVALEFLPHDAIVEGTIMDSEAVVETIKMIFDENKITNKNVNIAVSGSSVIIKKISLPSMETEELAESIIWEARHNIPYPYEETSVDYAILKPSSGSEQKALDILLVAAKKEKITNYSNVVNQARKNLESIEVDAFALQNAMEINYPEIFREKTTALINLGAHTTNIIITDRETPQLFRDLSIGGYFFTENIRKDLGVSSDEAEKVLKGIPVKDMPPEQTQAVIDTNTANLLEEVEKTFSFYESGEGSEKNIDKILLSCGLSKLKDLPKSFEQKFNTDTELFNPFRNIFYDEKKLDSVYLRDMASLFGVATGLATRRKEE</sequence>
<accession>A0A0F9RSF3</accession>
<protein>
    <recommendedName>
        <fullName evidence="2">SHS2 domain-containing protein</fullName>
    </recommendedName>
</protein>
<dbReference type="InterPro" id="IPR050696">
    <property type="entry name" value="FtsA/MreB"/>
</dbReference>
<name>A0A0F9RSF3_9ZZZZ</name>
<evidence type="ECO:0000259" key="2">
    <source>
        <dbReference type="SMART" id="SM00842"/>
    </source>
</evidence>
<reference evidence="3" key="1">
    <citation type="journal article" date="2015" name="Nature">
        <title>Complex archaea that bridge the gap between prokaryotes and eukaryotes.</title>
        <authorList>
            <person name="Spang A."/>
            <person name="Saw J.H."/>
            <person name="Jorgensen S.L."/>
            <person name="Zaremba-Niedzwiedzka K."/>
            <person name="Martijn J."/>
            <person name="Lind A.E."/>
            <person name="van Eijk R."/>
            <person name="Schleper C."/>
            <person name="Guy L."/>
            <person name="Ettema T.J."/>
        </authorList>
    </citation>
    <scope>NUCLEOTIDE SEQUENCE</scope>
</reference>
<dbReference type="PANTHER" id="PTHR32432">
    <property type="entry name" value="CELL DIVISION PROTEIN FTSA-RELATED"/>
    <property type="match status" value="1"/>
</dbReference>
<dbReference type="AlphaFoldDB" id="A0A0F9RSF3"/>
<evidence type="ECO:0000313" key="3">
    <source>
        <dbReference type="EMBL" id="KKN59375.1"/>
    </source>
</evidence>
<dbReference type="InterPro" id="IPR003494">
    <property type="entry name" value="SHS2_FtsA"/>
</dbReference>
<organism evidence="3">
    <name type="scientific">marine sediment metagenome</name>
    <dbReference type="NCBI Taxonomy" id="412755"/>
    <lineage>
        <taxon>unclassified sequences</taxon>
        <taxon>metagenomes</taxon>
        <taxon>ecological metagenomes</taxon>
    </lineage>
</organism>
<dbReference type="PIRSF" id="PIRSF019169">
    <property type="entry name" value="PilM"/>
    <property type="match status" value="1"/>
</dbReference>
<dbReference type="Pfam" id="PF11104">
    <property type="entry name" value="PilM_2"/>
    <property type="match status" value="1"/>
</dbReference>
<dbReference type="GO" id="GO:0051301">
    <property type="term" value="P:cell division"/>
    <property type="evidence" value="ECO:0007669"/>
    <property type="project" value="InterPro"/>
</dbReference>
<comment type="caution">
    <text evidence="3">The sequence shown here is derived from an EMBL/GenBank/DDBJ whole genome shotgun (WGS) entry which is preliminary data.</text>
</comment>
<dbReference type="InterPro" id="IPR043129">
    <property type="entry name" value="ATPase_NBD"/>
</dbReference>
<feature type="domain" description="SHS2" evidence="2">
    <location>
        <begin position="10"/>
        <end position="181"/>
    </location>
</feature>
<dbReference type="CDD" id="cd24049">
    <property type="entry name" value="ASKHA_NBD_PilM"/>
    <property type="match status" value="1"/>
</dbReference>
<dbReference type="EMBL" id="LAZR01000728">
    <property type="protein sequence ID" value="KKN59375.1"/>
    <property type="molecule type" value="Genomic_DNA"/>
</dbReference>
<dbReference type="PANTHER" id="PTHR32432:SF3">
    <property type="entry name" value="ETHANOLAMINE UTILIZATION PROTEIN EUTJ"/>
    <property type="match status" value="1"/>
</dbReference>
<keyword evidence="1" id="KW-0175">Coiled coil</keyword>
<dbReference type="SUPFAM" id="SSF53067">
    <property type="entry name" value="Actin-like ATPase domain"/>
    <property type="match status" value="2"/>
</dbReference>
<dbReference type="Gene3D" id="3.30.1490.300">
    <property type="match status" value="1"/>
</dbReference>
<feature type="coiled-coil region" evidence="1">
    <location>
        <begin position="146"/>
        <end position="180"/>
    </location>
</feature>
<proteinExistence type="predicted"/>